<evidence type="ECO:0000256" key="1">
    <source>
        <dbReference type="SAM" id="Coils"/>
    </source>
</evidence>
<dbReference type="EMBL" id="CP001577">
    <property type="protein sequence ID" value="ACO70215.1"/>
    <property type="molecule type" value="Genomic_DNA"/>
</dbReference>
<feature type="region of interest" description="Disordered" evidence="2">
    <location>
        <begin position="602"/>
        <end position="679"/>
    </location>
</feature>
<gene>
    <name evidence="3" type="ORF">MICPUN_63263</name>
</gene>
<evidence type="ECO:0000313" key="3">
    <source>
        <dbReference type="EMBL" id="ACO70215.1"/>
    </source>
</evidence>
<feature type="region of interest" description="Disordered" evidence="2">
    <location>
        <begin position="404"/>
        <end position="459"/>
    </location>
</feature>
<organism evidence="3 4">
    <name type="scientific">Micromonas commoda (strain RCC299 / NOUM17 / CCMP2709)</name>
    <name type="common">Picoplanktonic green alga</name>
    <dbReference type="NCBI Taxonomy" id="296587"/>
    <lineage>
        <taxon>Eukaryota</taxon>
        <taxon>Viridiplantae</taxon>
        <taxon>Chlorophyta</taxon>
        <taxon>Mamiellophyceae</taxon>
        <taxon>Mamiellales</taxon>
        <taxon>Mamiellaceae</taxon>
        <taxon>Micromonas</taxon>
    </lineage>
</organism>
<dbReference type="RefSeq" id="XP_002508957.1">
    <property type="nucleotide sequence ID" value="XM_002508911.1"/>
</dbReference>
<dbReference type="GeneID" id="8247843"/>
<dbReference type="KEGG" id="mis:MICPUN_63263"/>
<protein>
    <submittedName>
        <fullName evidence="3">Uncharacterized protein</fullName>
    </submittedName>
</protein>
<dbReference type="Proteomes" id="UP000002009">
    <property type="component" value="Chromosome 12"/>
</dbReference>
<name>C1FIQ4_MICCC</name>
<dbReference type="InParanoid" id="C1FIQ4"/>
<reference evidence="3 4" key="1">
    <citation type="journal article" date="2009" name="Science">
        <title>Green evolution and dynamic adaptations revealed by genomes of the marine picoeukaryotes Micromonas.</title>
        <authorList>
            <person name="Worden A.Z."/>
            <person name="Lee J.H."/>
            <person name="Mock T."/>
            <person name="Rouze P."/>
            <person name="Simmons M.P."/>
            <person name="Aerts A.L."/>
            <person name="Allen A.E."/>
            <person name="Cuvelier M.L."/>
            <person name="Derelle E."/>
            <person name="Everett M.V."/>
            <person name="Foulon E."/>
            <person name="Grimwood J."/>
            <person name="Gundlach H."/>
            <person name="Henrissat B."/>
            <person name="Napoli C."/>
            <person name="McDonald S.M."/>
            <person name="Parker M.S."/>
            <person name="Rombauts S."/>
            <person name="Salamov A."/>
            <person name="Von Dassow P."/>
            <person name="Badger J.H."/>
            <person name="Coutinho P.M."/>
            <person name="Demir E."/>
            <person name="Dubchak I."/>
            <person name="Gentemann C."/>
            <person name="Eikrem W."/>
            <person name="Gready J.E."/>
            <person name="John U."/>
            <person name="Lanier W."/>
            <person name="Lindquist E.A."/>
            <person name="Lucas S."/>
            <person name="Mayer K.F."/>
            <person name="Moreau H."/>
            <person name="Not F."/>
            <person name="Otillar R."/>
            <person name="Panaud O."/>
            <person name="Pangilinan J."/>
            <person name="Paulsen I."/>
            <person name="Piegu B."/>
            <person name="Poliakov A."/>
            <person name="Robbens S."/>
            <person name="Schmutz J."/>
            <person name="Toulza E."/>
            <person name="Wyss T."/>
            <person name="Zelensky A."/>
            <person name="Zhou K."/>
            <person name="Armbrust E.V."/>
            <person name="Bhattacharya D."/>
            <person name="Goodenough U.W."/>
            <person name="Van de Peer Y."/>
            <person name="Grigoriev I.V."/>
        </authorList>
    </citation>
    <scope>NUCLEOTIDE SEQUENCE [LARGE SCALE GENOMIC DNA]</scope>
    <source>
        <strain evidence="4">RCC299 / NOUM17</strain>
    </source>
</reference>
<feature type="compositionally biased region" description="Gly residues" evidence="2">
    <location>
        <begin position="411"/>
        <end position="424"/>
    </location>
</feature>
<dbReference type="OMA" id="NANGDEH"/>
<accession>C1FIQ4</accession>
<proteinExistence type="predicted"/>
<feature type="coiled-coil region" evidence="1">
    <location>
        <begin position="105"/>
        <end position="206"/>
    </location>
</feature>
<feature type="compositionally biased region" description="Gly residues" evidence="2">
    <location>
        <begin position="608"/>
        <end position="629"/>
    </location>
</feature>
<feature type="region of interest" description="Disordered" evidence="2">
    <location>
        <begin position="330"/>
        <end position="356"/>
    </location>
</feature>
<evidence type="ECO:0000256" key="2">
    <source>
        <dbReference type="SAM" id="MobiDB-lite"/>
    </source>
</evidence>
<feature type="region of interest" description="Disordered" evidence="2">
    <location>
        <begin position="1"/>
        <end position="73"/>
    </location>
</feature>
<dbReference type="AlphaFoldDB" id="C1FIQ4"/>
<feature type="compositionally biased region" description="Basic and acidic residues" evidence="2">
    <location>
        <begin position="435"/>
        <end position="448"/>
    </location>
</feature>
<sequence>MHGSGHRMPPLGTDGVGGDPPKGTIAMDDASTDEPRSVPSKTPSAKASPARDSDGATVPLKDTIADGGDPASPIESAALRSRVIQLEAELAEAMTMAENPSSVELAAARSRSISLEAELESARADARKSEEAMGGMLRMQRAMSSAQKAKITQLQEQNAQLEARIVELNASLAEARTTADAERQSREELRREAEKFEAHVNDAIESREAQWGAANAHAVNEVRSELKAAKELTRKMHVAHAAAKLRWAAERAHIIHSVHSVHTAGEDAGVDSAHSLGALAAARARSDVAGSIPPSGGGHHDPRALAAEVAASSAPGTALHALLAATTRFSTDARRTGQPSDETAGGETAGDDSAHDDPLRELLRDAMEEEVAAAIERGYHRDGDTIVVGANEIVEAIVAKYSERGDDGDGARGGGDGSQGGGDGESAPSGTTRDSGGERRDESRRNVDDVNSDDEERGAWRAERASLVAELARARAAADAADTRAALLTANGANGLANGGDDSQNVDDLAAAYEAEEAKAVAALEIAAELRANALEAELEALRRRAVSPAQLRAVLEELRTLRAKTEALKQGCVMTQRLVRPTVESAIACLRLDAAEGARQGSLADGADGGRGGGGGGGGGGGTDGGGNTTTPGFEPRTSTTPGARIGFVSPRTAANGLNDGTPRTPSVGQIGGYPRASSSSAAANTAVTAVTAEDLPETFRVAMDGLGFSKSLRKSAAVLVAEAEADAARRALASAAKKALASIMDSPAGRNRRAG</sequence>
<evidence type="ECO:0000313" key="4">
    <source>
        <dbReference type="Proteomes" id="UP000002009"/>
    </source>
</evidence>
<keyword evidence="4" id="KW-1185">Reference proteome</keyword>
<keyword evidence="1" id="KW-0175">Coiled coil</keyword>